<gene>
    <name evidence="3" type="ORF">C0J50_9453</name>
</gene>
<dbReference type="GO" id="GO:0031932">
    <property type="term" value="C:TORC2 complex"/>
    <property type="evidence" value="ECO:0007669"/>
    <property type="project" value="TreeGrafter"/>
</dbReference>
<dbReference type="InterPro" id="IPR013745">
    <property type="entry name" value="Bit61/PRR5"/>
</dbReference>
<evidence type="ECO:0000256" key="1">
    <source>
        <dbReference type="ARBA" id="ARBA00010453"/>
    </source>
</evidence>
<dbReference type="PANTHER" id="PTHR32428">
    <property type="entry name" value="TARGET OF RAPAMYCIN COMPLEX 2 SUBUNIT BIT61-RELATED"/>
    <property type="match status" value="1"/>
</dbReference>
<feature type="region of interest" description="Disordered" evidence="2">
    <location>
        <begin position="65"/>
        <end position="94"/>
    </location>
</feature>
<dbReference type="PANTHER" id="PTHR32428:SF4">
    <property type="entry name" value="PROLINE-RICH PROTEIN 5"/>
    <property type="match status" value="1"/>
</dbReference>
<protein>
    <submittedName>
        <fullName evidence="3">Proline-rich protein 5 isoform X3</fullName>
    </submittedName>
</protein>
<keyword evidence="4" id="KW-1185">Reference proteome</keyword>
<proteinExistence type="inferred from homology"/>
<comment type="similarity">
    <text evidence="1">Belongs to the PROTOR family.</text>
</comment>
<feature type="compositionally biased region" description="Polar residues" evidence="2">
    <location>
        <begin position="66"/>
        <end position="91"/>
    </location>
</feature>
<name>A0AAD5A3Z4_SILAS</name>
<organism evidence="3 4">
    <name type="scientific">Silurus asotus</name>
    <name type="common">Amur catfish</name>
    <name type="synonym">Parasilurus asotus</name>
    <dbReference type="NCBI Taxonomy" id="30991"/>
    <lineage>
        <taxon>Eukaryota</taxon>
        <taxon>Metazoa</taxon>
        <taxon>Chordata</taxon>
        <taxon>Craniata</taxon>
        <taxon>Vertebrata</taxon>
        <taxon>Euteleostomi</taxon>
        <taxon>Actinopterygii</taxon>
        <taxon>Neopterygii</taxon>
        <taxon>Teleostei</taxon>
        <taxon>Ostariophysi</taxon>
        <taxon>Siluriformes</taxon>
        <taxon>Siluridae</taxon>
        <taxon>Silurus</taxon>
    </lineage>
</organism>
<dbReference type="AlphaFoldDB" id="A0AAD5A3Z4"/>
<evidence type="ECO:0000256" key="2">
    <source>
        <dbReference type="SAM" id="MobiDB-lite"/>
    </source>
</evidence>
<dbReference type="EMBL" id="MU576770">
    <property type="protein sequence ID" value="KAI5609533.1"/>
    <property type="molecule type" value="Genomic_DNA"/>
</dbReference>
<evidence type="ECO:0000313" key="4">
    <source>
        <dbReference type="Proteomes" id="UP001205998"/>
    </source>
</evidence>
<sequence>KRLLQHRPNLGDSSARNLVVRSKSYNVPMLTPVEEYETETTLVGSSGIRRHSVCQMTLCQEEPAFSSITSSPETNPPSQLSASHPSVQQEPALSGCREQTVFSQSPETITDQLLESLDSKSEGIFIDFSYHCSHSSTFSPESESESVV</sequence>
<evidence type="ECO:0000313" key="3">
    <source>
        <dbReference type="EMBL" id="KAI5609533.1"/>
    </source>
</evidence>
<accession>A0AAD5A3Z4</accession>
<comment type="caution">
    <text evidence="3">The sequence shown here is derived from an EMBL/GenBank/DDBJ whole genome shotgun (WGS) entry which is preliminary data.</text>
</comment>
<dbReference type="Proteomes" id="UP001205998">
    <property type="component" value="Unassembled WGS sequence"/>
</dbReference>
<feature type="non-terminal residue" evidence="3">
    <location>
        <position position="1"/>
    </location>
</feature>
<dbReference type="GO" id="GO:0038203">
    <property type="term" value="P:TORC2 signaling"/>
    <property type="evidence" value="ECO:0007669"/>
    <property type="project" value="TreeGrafter"/>
</dbReference>
<reference evidence="3" key="1">
    <citation type="submission" date="2018-07" db="EMBL/GenBank/DDBJ databases">
        <title>Comparative genomics of catfishes provides insights into carnivory and benthic adaptation.</title>
        <authorList>
            <person name="Zhang Y."/>
            <person name="Wang D."/>
            <person name="Peng Z."/>
            <person name="Zheng S."/>
            <person name="Shao F."/>
            <person name="Tao W."/>
        </authorList>
    </citation>
    <scope>NUCLEOTIDE SEQUENCE</scope>
    <source>
        <strain evidence="3">Chongqing</strain>
    </source>
</reference>